<dbReference type="CDD" id="cd19481">
    <property type="entry name" value="RecA-like_protease"/>
    <property type="match status" value="1"/>
</dbReference>
<evidence type="ECO:0000313" key="4">
    <source>
        <dbReference type="Proteomes" id="UP001375240"/>
    </source>
</evidence>
<feature type="region of interest" description="Disordered" evidence="1">
    <location>
        <begin position="319"/>
        <end position="376"/>
    </location>
</feature>
<dbReference type="Gene3D" id="3.40.50.300">
    <property type="entry name" value="P-loop containing nucleotide triphosphate hydrolases"/>
    <property type="match status" value="1"/>
</dbReference>
<keyword evidence="4" id="KW-1185">Reference proteome</keyword>
<proteinExistence type="predicted"/>
<evidence type="ECO:0000259" key="2">
    <source>
        <dbReference type="SMART" id="SM00382"/>
    </source>
</evidence>
<dbReference type="AlphaFoldDB" id="A0AAV9V233"/>
<dbReference type="SMART" id="SM00382">
    <property type="entry name" value="AAA"/>
    <property type="match status" value="1"/>
</dbReference>
<dbReference type="GO" id="GO:0005524">
    <property type="term" value="F:ATP binding"/>
    <property type="evidence" value="ECO:0007669"/>
    <property type="project" value="InterPro"/>
</dbReference>
<organism evidence="3 4">
    <name type="scientific">Orbilia brochopaga</name>
    <dbReference type="NCBI Taxonomy" id="3140254"/>
    <lineage>
        <taxon>Eukaryota</taxon>
        <taxon>Fungi</taxon>
        <taxon>Dikarya</taxon>
        <taxon>Ascomycota</taxon>
        <taxon>Pezizomycotina</taxon>
        <taxon>Orbiliomycetes</taxon>
        <taxon>Orbiliales</taxon>
        <taxon>Orbiliaceae</taxon>
        <taxon>Orbilia</taxon>
    </lineage>
</organism>
<dbReference type="Proteomes" id="UP001375240">
    <property type="component" value="Unassembled WGS sequence"/>
</dbReference>
<comment type="caution">
    <text evidence="3">The sequence shown here is derived from an EMBL/GenBank/DDBJ whole genome shotgun (WGS) entry which is preliminary data.</text>
</comment>
<feature type="region of interest" description="Disordered" evidence="1">
    <location>
        <begin position="1"/>
        <end position="24"/>
    </location>
</feature>
<name>A0AAV9V233_9PEZI</name>
<reference evidence="3 4" key="1">
    <citation type="submission" date="2019-10" db="EMBL/GenBank/DDBJ databases">
        <authorList>
            <person name="Palmer J.M."/>
        </authorList>
    </citation>
    <scope>NUCLEOTIDE SEQUENCE [LARGE SCALE GENOMIC DNA]</scope>
    <source>
        <strain evidence="3 4">TWF696</strain>
    </source>
</reference>
<dbReference type="EMBL" id="JAVHNQ010000003">
    <property type="protein sequence ID" value="KAK6353479.1"/>
    <property type="molecule type" value="Genomic_DNA"/>
</dbReference>
<evidence type="ECO:0000256" key="1">
    <source>
        <dbReference type="SAM" id="MobiDB-lite"/>
    </source>
</evidence>
<feature type="domain" description="AAA+ ATPase" evidence="2">
    <location>
        <begin position="457"/>
        <end position="582"/>
    </location>
</feature>
<dbReference type="InterPro" id="IPR003959">
    <property type="entry name" value="ATPase_AAA_core"/>
</dbReference>
<feature type="compositionally biased region" description="Basic and acidic residues" evidence="1">
    <location>
        <begin position="323"/>
        <end position="334"/>
    </location>
</feature>
<dbReference type="PANTHER" id="PTHR46411:SF3">
    <property type="entry name" value="AAA+ ATPASE DOMAIN-CONTAINING PROTEIN"/>
    <property type="match status" value="1"/>
</dbReference>
<protein>
    <recommendedName>
        <fullName evidence="2">AAA+ ATPase domain-containing protein</fullName>
    </recommendedName>
</protein>
<dbReference type="GO" id="GO:0016887">
    <property type="term" value="F:ATP hydrolysis activity"/>
    <property type="evidence" value="ECO:0007669"/>
    <property type="project" value="InterPro"/>
</dbReference>
<dbReference type="Pfam" id="PF00004">
    <property type="entry name" value="AAA"/>
    <property type="match status" value="1"/>
</dbReference>
<dbReference type="InterPro" id="IPR027417">
    <property type="entry name" value="P-loop_NTPase"/>
</dbReference>
<dbReference type="Pfam" id="PF22942">
    <property type="entry name" value="DUF7025"/>
    <property type="match status" value="1"/>
</dbReference>
<dbReference type="InterPro" id="IPR054289">
    <property type="entry name" value="DUF7025"/>
</dbReference>
<dbReference type="Pfam" id="PF23232">
    <property type="entry name" value="AAA_lid_13"/>
    <property type="match status" value="1"/>
</dbReference>
<sequence length="671" mass="75369">MDNEPTAEKPASTSDEETFEEVQKDEAVKNEVKFLESRYGPDGYQNLYEVGSAPPKKDKVDKYSHFTFLSTVYFNENGLPYQRTIDIQSKPVKDLLKGMITDYPGISFSTAQVVLNFPLRVLWYYQNELKEARRKAKEEDADSELGTHLDTLIGFLDDEFESTNEEYDNLTAEGLINFELLWTLFKPGQLIYTTILMQPRVLRLRSYQRTECGASLKGTFIDYDGSKFGELDAEVDIFGFTGSKKIQELSVIPLHRVATKDAIVKRLVERGTKFVSLQGCHCKKYNGVAVEMTMFGPSKVPVNGRVMIDASTHAAFNPNSAKRLRELTKPKDKTGSNNNDEYYEDPWAHDPYSSRNRNRGGPTQATDFGDSPHSAKPTLELTDDQKLICNAAVWGYTLGSKKWLQFFVDDISEVIWNTDSFSKLVLPEETKELICGLVESHITNQAHFDDFVEGKGKGLISVLHGAPGLGKTMTAETVAEYTRSPLYTVSAGSLGTDAVSVEKNLDRILQLCTIWKAVLLLDEADVYLEQRSLHDIQRNALVSIFLRLLEYYHGILFLTSNRVETFDEAIQSRIHIAIRYNDLTPDARAQVWRNFIAKIEGSGTATAVVESDFAELAPLPLNGRQIKNATRTALGIADRRGETLALKHLKLVLGVVDAFEKDMAGGRRVVE</sequence>
<dbReference type="PANTHER" id="PTHR46411">
    <property type="entry name" value="FAMILY ATPASE, PUTATIVE-RELATED"/>
    <property type="match status" value="1"/>
</dbReference>
<evidence type="ECO:0000313" key="3">
    <source>
        <dbReference type="EMBL" id="KAK6353479.1"/>
    </source>
</evidence>
<dbReference type="InterPro" id="IPR003593">
    <property type="entry name" value="AAA+_ATPase"/>
</dbReference>
<accession>A0AAV9V233</accession>
<dbReference type="InterPro" id="IPR056599">
    <property type="entry name" value="AAA_lid_fung"/>
</dbReference>
<gene>
    <name evidence="3" type="ORF">TWF696_005442</name>
</gene>
<dbReference type="SUPFAM" id="SSF52540">
    <property type="entry name" value="P-loop containing nucleoside triphosphate hydrolases"/>
    <property type="match status" value="1"/>
</dbReference>